<evidence type="ECO:0000313" key="7">
    <source>
        <dbReference type="Proteomes" id="UP000077671"/>
    </source>
</evidence>
<feature type="region of interest" description="Disordered" evidence="3">
    <location>
        <begin position="495"/>
        <end position="548"/>
    </location>
</feature>
<dbReference type="SUPFAM" id="SSF46934">
    <property type="entry name" value="UBA-like"/>
    <property type="match status" value="1"/>
</dbReference>
<evidence type="ECO:0000256" key="3">
    <source>
        <dbReference type="SAM" id="MobiDB-lite"/>
    </source>
</evidence>
<dbReference type="InterPro" id="IPR016135">
    <property type="entry name" value="UBQ-conjugating_enzyme/RWD"/>
</dbReference>
<feature type="domain" description="UBC core" evidence="4">
    <location>
        <begin position="670"/>
        <end position="831"/>
    </location>
</feature>
<dbReference type="Proteomes" id="UP000836402">
    <property type="component" value="Unassembled WGS sequence"/>
</dbReference>
<feature type="region of interest" description="Disordered" evidence="3">
    <location>
        <begin position="454"/>
        <end position="474"/>
    </location>
</feature>
<keyword evidence="8" id="KW-1185">Reference proteome</keyword>
<dbReference type="InterPro" id="IPR000608">
    <property type="entry name" value="UBC"/>
</dbReference>
<reference evidence="6" key="2">
    <citation type="journal article" date="2019" name="IMA Fungus">
        <title>Genome sequencing and comparison of five Tilletia species to identify candidate genes for the detection of regulated species infecting wheat.</title>
        <authorList>
            <person name="Nguyen H.D.T."/>
            <person name="Sultana T."/>
            <person name="Kesanakurti P."/>
            <person name="Hambleton S."/>
        </authorList>
    </citation>
    <scope>NUCLEOTIDE SEQUENCE</scope>
    <source>
        <strain evidence="6">DAOMC 238032</strain>
    </source>
</reference>
<evidence type="ECO:0000256" key="1">
    <source>
        <dbReference type="ARBA" id="ARBA00022679"/>
    </source>
</evidence>
<gene>
    <name evidence="6" type="ORF">A4X03_0g33</name>
    <name evidence="5" type="ORF">JKIAZH3_G13</name>
</gene>
<keyword evidence="1" id="KW-0808">Transferase</keyword>
<evidence type="ECO:0000256" key="2">
    <source>
        <dbReference type="ARBA" id="ARBA00022786"/>
    </source>
</evidence>
<proteinExistence type="predicted"/>
<feature type="region of interest" description="Disordered" evidence="3">
    <location>
        <begin position="38"/>
        <end position="121"/>
    </location>
</feature>
<dbReference type="InterPro" id="IPR009060">
    <property type="entry name" value="UBA-like_sf"/>
</dbReference>
<dbReference type="PROSITE" id="PS50127">
    <property type="entry name" value="UBC_2"/>
    <property type="match status" value="1"/>
</dbReference>
<dbReference type="SMART" id="SM00212">
    <property type="entry name" value="UBCc"/>
    <property type="match status" value="1"/>
</dbReference>
<dbReference type="EMBL" id="CAJHJG010001365">
    <property type="protein sequence ID" value="CAD6911691.1"/>
    <property type="molecule type" value="Genomic_DNA"/>
</dbReference>
<evidence type="ECO:0000313" key="6">
    <source>
        <dbReference type="EMBL" id="KAE8265780.1"/>
    </source>
</evidence>
<dbReference type="Proteomes" id="UP000077671">
    <property type="component" value="Unassembled WGS sequence"/>
</dbReference>
<reference evidence="5" key="3">
    <citation type="submission" date="2020-10" db="EMBL/GenBank/DDBJ databases">
        <authorList>
            <person name="Sedaghatjoo S."/>
        </authorList>
    </citation>
    <scope>NUCLEOTIDE SEQUENCE</scope>
    <source>
        <strain evidence="5">AZH3</strain>
    </source>
</reference>
<evidence type="ECO:0000259" key="4">
    <source>
        <dbReference type="PROSITE" id="PS50127"/>
    </source>
</evidence>
<feature type="compositionally biased region" description="Basic and acidic residues" evidence="3">
    <location>
        <begin position="531"/>
        <end position="548"/>
    </location>
</feature>
<dbReference type="SUPFAM" id="SSF54495">
    <property type="entry name" value="UBC-like"/>
    <property type="match status" value="1"/>
</dbReference>
<dbReference type="AlphaFoldDB" id="A0A177V2A9"/>
<feature type="compositionally biased region" description="Acidic residues" evidence="3">
    <location>
        <begin position="71"/>
        <end position="80"/>
    </location>
</feature>
<dbReference type="PANTHER" id="PTHR46116">
    <property type="entry name" value="(E3-INDEPENDENT) E2 UBIQUITIN-CONJUGATING ENZYME"/>
    <property type="match status" value="1"/>
</dbReference>
<feature type="compositionally biased region" description="Basic and acidic residues" evidence="3">
    <location>
        <begin position="110"/>
        <end position="121"/>
    </location>
</feature>
<reference evidence="6" key="1">
    <citation type="submission" date="2016-04" db="EMBL/GenBank/DDBJ databases">
        <authorList>
            <person name="Nguyen H.D."/>
            <person name="Kesanakurti P."/>
            <person name="Cullis J."/>
            <person name="Levesque C.A."/>
            <person name="Hambleton S."/>
        </authorList>
    </citation>
    <scope>NUCLEOTIDE SEQUENCE</scope>
    <source>
        <strain evidence="6">DAOMC 238032</strain>
    </source>
</reference>
<dbReference type="CDD" id="cd23810">
    <property type="entry name" value="UBCc_BIRC6"/>
    <property type="match status" value="1"/>
</dbReference>
<evidence type="ECO:0000313" key="8">
    <source>
        <dbReference type="Proteomes" id="UP000836402"/>
    </source>
</evidence>
<feature type="compositionally biased region" description="Acidic residues" evidence="3">
    <location>
        <begin position="90"/>
        <end position="101"/>
    </location>
</feature>
<evidence type="ECO:0000313" key="5">
    <source>
        <dbReference type="EMBL" id="CAD6911691.1"/>
    </source>
</evidence>
<name>A0A177V2A9_9BASI</name>
<sequence length="918" mass="100427">MPSASDVGQLVEMGIDRALAEAALAKYGRPSDAAEAILEGRFELPDGASAPAGPSARPSSAATKQHTAQDKDDEDDDADMDASSAFGGGSDEDEDEEDFGAEADTWSVGSKEHDDDPYKDINMSKDRVQTTIDVEQIPRTFKVDGTRVKELTQSEWMKGCSEGNEQSLLFQLYQRLKEPIPCPSCQHLYKRTDGTTLLGFWPTLQEFLEHTRAVVHTPCKKCAALVCLACGDLVNADNNGTKKAEAQAKASDNAAADDDTLLHCAELQSLLLGAGLGHIERLYFDESKSGISAAAQAAMGVAGRKRPSSETAADSDGEDGASVKRIRVAAAGTGYAGSSGENRSWFSAAALKQQENDRALAEGLASLRTYLPTFSRSPAAVKSDYMPHSTTLAHLRRRLLPIASKLLSSDSFVDMTERRILYDELFLWLQLMSDNETLAPLVAQPIMLNRHDEVKTINSGKSREKHTRYEGSAGPRELLQSIVKQCTTVLDRMERQEKAKAKAGEANKTEAQKVEGASKMGAGKDQSGENGTKKEEKKDEKSKKKEESEADKLIAFCTAIIETTNKIDTLLRKTKGDAMVDKMLGLIAPSSDTALEAVVKADEDGEVEDQPAEKRRAYEAWAKTQIFADADLTVDQESSPAGLPVASSSSLRWRHVFHAEISNSRGDDSKRTMAIAKELASLQVSLPALWHGSIFLRVDESRIDVLKACIVGPEGSPYESGLFFFDIWLPSTYNTEPPKVKIITTNGGRYRFNPNLYADGKVCLSLLGTWSGPGWVSGRSTLLQVLLSIQSLIMGEEEPSANEPGWEKARGTKPSEMYTKNLRRMTVATAMLANLKEPPHPWKEVVEGHFRAKSKEILELVQRWLDDDDGLELKPDGASYMCRGIQMGIEKEDAPSDTPTAFSRDVTSLREQIEKLQT</sequence>
<feature type="compositionally biased region" description="Basic and acidic residues" evidence="3">
    <location>
        <begin position="495"/>
        <end position="513"/>
    </location>
</feature>
<dbReference type="Gene3D" id="3.10.110.10">
    <property type="entry name" value="Ubiquitin Conjugating Enzyme"/>
    <property type="match status" value="1"/>
</dbReference>
<dbReference type="EMBL" id="LWDD02000002">
    <property type="protein sequence ID" value="KAE8265780.1"/>
    <property type="molecule type" value="Genomic_DNA"/>
</dbReference>
<feature type="compositionally biased region" description="Low complexity" evidence="3">
    <location>
        <begin position="45"/>
        <end position="62"/>
    </location>
</feature>
<comment type="caution">
    <text evidence="6">The sequence shown here is derived from an EMBL/GenBank/DDBJ whole genome shotgun (WGS) entry which is preliminary data.</text>
</comment>
<dbReference type="GO" id="GO:0016740">
    <property type="term" value="F:transferase activity"/>
    <property type="evidence" value="ECO:0007669"/>
    <property type="project" value="UniProtKB-KW"/>
</dbReference>
<dbReference type="Pfam" id="PF00179">
    <property type="entry name" value="UQ_con"/>
    <property type="match status" value="1"/>
</dbReference>
<accession>A0A177V2A9</accession>
<protein>
    <recommendedName>
        <fullName evidence="4">UBC core domain-containing protein</fullName>
    </recommendedName>
</protein>
<organism evidence="6 7">
    <name type="scientific">Tilletia caries</name>
    <name type="common">wheat bunt fungus</name>
    <dbReference type="NCBI Taxonomy" id="13290"/>
    <lineage>
        <taxon>Eukaryota</taxon>
        <taxon>Fungi</taxon>
        <taxon>Dikarya</taxon>
        <taxon>Basidiomycota</taxon>
        <taxon>Ustilaginomycotina</taxon>
        <taxon>Exobasidiomycetes</taxon>
        <taxon>Tilletiales</taxon>
        <taxon>Tilletiaceae</taxon>
        <taxon>Tilletia</taxon>
    </lineage>
</organism>
<keyword evidence="2" id="KW-0833">Ubl conjugation pathway</keyword>